<dbReference type="InterPro" id="IPR013249">
    <property type="entry name" value="RNA_pol_sigma70_r4_t2"/>
</dbReference>
<comment type="similarity">
    <text evidence="1">Belongs to the sigma-70 factor family. ECF subfamily.</text>
</comment>
<reference evidence="8 9" key="1">
    <citation type="submission" date="2019-07" db="EMBL/GenBank/DDBJ databases">
        <title>Genomic Encyclopedia of Type Strains, Phase I: the one thousand microbial genomes (KMG-I) project.</title>
        <authorList>
            <person name="Kyrpides N."/>
        </authorList>
    </citation>
    <scope>NUCLEOTIDE SEQUENCE [LARGE SCALE GENOMIC DNA]</scope>
    <source>
        <strain evidence="8 9">DSM 375</strain>
    </source>
</reference>
<dbReference type="InterPro" id="IPR039425">
    <property type="entry name" value="RNA_pol_sigma-70-like"/>
</dbReference>
<dbReference type="InterPro" id="IPR014284">
    <property type="entry name" value="RNA_pol_sigma-70_dom"/>
</dbReference>
<dbReference type="PANTHER" id="PTHR43133:SF8">
    <property type="entry name" value="RNA POLYMERASE SIGMA FACTOR HI_1459-RELATED"/>
    <property type="match status" value="1"/>
</dbReference>
<evidence type="ECO:0000259" key="6">
    <source>
        <dbReference type="Pfam" id="PF04542"/>
    </source>
</evidence>
<comment type="caution">
    <text evidence="8">The sequence shown here is derived from an EMBL/GenBank/DDBJ whole genome shotgun (WGS) entry which is preliminary data.</text>
</comment>
<gene>
    <name evidence="8" type="ORF">LX59_01494</name>
</gene>
<dbReference type="InterPro" id="IPR007627">
    <property type="entry name" value="RNA_pol_sigma70_r2"/>
</dbReference>
<dbReference type="PANTHER" id="PTHR43133">
    <property type="entry name" value="RNA POLYMERASE ECF-TYPE SIGMA FACTO"/>
    <property type="match status" value="1"/>
</dbReference>
<feature type="domain" description="RNA polymerase sigma factor 70 region 4 type 2" evidence="7">
    <location>
        <begin position="129"/>
        <end position="179"/>
    </location>
</feature>
<keyword evidence="9" id="KW-1185">Reference proteome</keyword>
<dbReference type="EMBL" id="VLKG01000004">
    <property type="protein sequence ID" value="TWH75984.1"/>
    <property type="molecule type" value="Genomic_DNA"/>
</dbReference>
<dbReference type="Pfam" id="PF04542">
    <property type="entry name" value="Sigma70_r2"/>
    <property type="match status" value="1"/>
</dbReference>
<feature type="domain" description="RNA polymerase sigma-70 region 2" evidence="6">
    <location>
        <begin position="31"/>
        <end position="96"/>
    </location>
</feature>
<dbReference type="AlphaFoldDB" id="A0A562IZJ9"/>
<sequence>MKLLNRLFSRSSDEALVAAVAQGDEQAFSRLVERYGPKVLGLAQRIVTSRADAEDITQEVFTKAWQEAAQWRTGKAAYTTWLYRVTLNLSLNWKQRVHQRFEPLDPHEPWLACPYPDAEQQLLWTQATQALQQALSILPESQQMAIQLRYGSGLSVAEIADLMEVTPKAVESLLVRARQGLRQHLVSWEQLHVISPNDALP</sequence>
<evidence type="ECO:0000259" key="7">
    <source>
        <dbReference type="Pfam" id="PF08281"/>
    </source>
</evidence>
<dbReference type="SUPFAM" id="SSF88659">
    <property type="entry name" value="Sigma3 and sigma4 domains of RNA polymerase sigma factors"/>
    <property type="match status" value="1"/>
</dbReference>
<dbReference type="GO" id="GO:0016987">
    <property type="term" value="F:sigma factor activity"/>
    <property type="evidence" value="ECO:0007669"/>
    <property type="project" value="UniProtKB-KW"/>
</dbReference>
<dbReference type="OrthoDB" id="9784272at2"/>
<keyword evidence="4" id="KW-0238">DNA-binding</keyword>
<evidence type="ECO:0000313" key="9">
    <source>
        <dbReference type="Proteomes" id="UP000319627"/>
    </source>
</evidence>
<dbReference type="NCBIfam" id="TIGR02937">
    <property type="entry name" value="sigma70-ECF"/>
    <property type="match status" value="1"/>
</dbReference>
<evidence type="ECO:0000256" key="2">
    <source>
        <dbReference type="ARBA" id="ARBA00023015"/>
    </source>
</evidence>
<organism evidence="8 9">
    <name type="scientific">Azomonas agilis</name>
    <dbReference type="NCBI Taxonomy" id="116849"/>
    <lineage>
        <taxon>Bacteria</taxon>
        <taxon>Pseudomonadati</taxon>
        <taxon>Pseudomonadota</taxon>
        <taxon>Gammaproteobacteria</taxon>
        <taxon>Pseudomonadales</taxon>
        <taxon>Pseudomonadaceae</taxon>
        <taxon>Azomonas</taxon>
    </lineage>
</organism>
<evidence type="ECO:0000256" key="3">
    <source>
        <dbReference type="ARBA" id="ARBA00023082"/>
    </source>
</evidence>
<dbReference type="RefSeq" id="WP_144571208.1">
    <property type="nucleotide sequence ID" value="NZ_VLKG01000004.1"/>
</dbReference>
<dbReference type="CDD" id="cd06171">
    <property type="entry name" value="Sigma70_r4"/>
    <property type="match status" value="1"/>
</dbReference>
<dbReference type="GO" id="GO:0003677">
    <property type="term" value="F:DNA binding"/>
    <property type="evidence" value="ECO:0007669"/>
    <property type="project" value="UniProtKB-KW"/>
</dbReference>
<protein>
    <submittedName>
        <fullName evidence="8">RNA polymerase sigma-70 factor (ECF subfamily)</fullName>
    </submittedName>
</protein>
<dbReference type="Proteomes" id="UP000319627">
    <property type="component" value="Unassembled WGS sequence"/>
</dbReference>
<evidence type="ECO:0000313" key="8">
    <source>
        <dbReference type="EMBL" id="TWH75984.1"/>
    </source>
</evidence>
<evidence type="ECO:0000256" key="4">
    <source>
        <dbReference type="ARBA" id="ARBA00023125"/>
    </source>
</evidence>
<evidence type="ECO:0000256" key="1">
    <source>
        <dbReference type="ARBA" id="ARBA00010641"/>
    </source>
</evidence>
<evidence type="ECO:0000256" key="5">
    <source>
        <dbReference type="ARBA" id="ARBA00023163"/>
    </source>
</evidence>
<keyword evidence="5" id="KW-0804">Transcription</keyword>
<dbReference type="GO" id="GO:0006352">
    <property type="term" value="P:DNA-templated transcription initiation"/>
    <property type="evidence" value="ECO:0007669"/>
    <property type="project" value="InterPro"/>
</dbReference>
<keyword evidence="3" id="KW-0731">Sigma factor</keyword>
<accession>A0A562IZJ9</accession>
<proteinExistence type="inferred from homology"/>
<dbReference type="Pfam" id="PF08281">
    <property type="entry name" value="Sigma70_r4_2"/>
    <property type="match status" value="1"/>
</dbReference>
<dbReference type="SUPFAM" id="SSF88946">
    <property type="entry name" value="Sigma2 domain of RNA polymerase sigma factors"/>
    <property type="match status" value="1"/>
</dbReference>
<name>A0A562IZJ9_9GAMM</name>
<dbReference type="InterPro" id="IPR013325">
    <property type="entry name" value="RNA_pol_sigma_r2"/>
</dbReference>
<dbReference type="InterPro" id="IPR013324">
    <property type="entry name" value="RNA_pol_sigma_r3/r4-like"/>
</dbReference>
<dbReference type="Gene3D" id="1.10.10.10">
    <property type="entry name" value="Winged helix-like DNA-binding domain superfamily/Winged helix DNA-binding domain"/>
    <property type="match status" value="1"/>
</dbReference>
<keyword evidence="2" id="KW-0805">Transcription regulation</keyword>
<dbReference type="Gene3D" id="1.10.1740.10">
    <property type="match status" value="1"/>
</dbReference>
<dbReference type="InterPro" id="IPR036388">
    <property type="entry name" value="WH-like_DNA-bd_sf"/>
</dbReference>